<dbReference type="EMBL" id="VBWP01000003">
    <property type="protein sequence ID" value="TLG75250.1"/>
    <property type="molecule type" value="Genomic_DNA"/>
</dbReference>
<proteinExistence type="predicted"/>
<dbReference type="RefSeq" id="WP_138190471.1">
    <property type="nucleotide sequence ID" value="NZ_VBWP01000003.1"/>
</dbReference>
<evidence type="ECO:0000313" key="2">
    <source>
        <dbReference type="Proteomes" id="UP000306912"/>
    </source>
</evidence>
<dbReference type="Proteomes" id="UP000306912">
    <property type="component" value="Unassembled WGS sequence"/>
</dbReference>
<gene>
    <name evidence="1" type="ORF">FEZ08_04180</name>
</gene>
<dbReference type="InParanoid" id="A0A5R8QDZ8"/>
<dbReference type="AlphaFoldDB" id="A0A5R8QDZ8"/>
<accession>A0A5R8QDZ8</accession>
<sequence length="113" mass="12880">MIKSQLVVDYMNRCLQRAGYDQTVATVGKVVVHDNVTKSNQYSAVSVSLYILQPKLGETLAQMVDKIIEAYGQVSFAHAQYVLQNEKINAVRIQETRVYQARVDFEFGFMEKL</sequence>
<comment type="caution">
    <text evidence="1">The sequence shown here is derived from an EMBL/GenBank/DDBJ whole genome shotgun (WGS) entry which is preliminary data.</text>
</comment>
<keyword evidence="2" id="KW-1185">Reference proteome</keyword>
<name>A0A5R8QDZ8_9FIRM</name>
<reference evidence="1 2" key="1">
    <citation type="submission" date="2019-05" db="EMBL/GenBank/DDBJ databases">
        <title>Culicoidintestinum kansasii gen. nov., sp. nov. from the gastrointestinal tract of the biting midge, Culicoides sonorensis.</title>
        <authorList>
            <person name="Neupane S."/>
            <person name="Ghosh A."/>
            <person name="Gunther S."/>
            <person name="Martin K."/>
            <person name="Zurek L."/>
        </authorList>
    </citation>
    <scope>NUCLEOTIDE SEQUENCE [LARGE SCALE GENOMIC DNA]</scope>
    <source>
        <strain evidence="1 2">CS-1</strain>
    </source>
</reference>
<evidence type="ECO:0000313" key="1">
    <source>
        <dbReference type="EMBL" id="TLG75250.1"/>
    </source>
</evidence>
<protein>
    <submittedName>
        <fullName evidence="1">Uncharacterized protein</fullName>
    </submittedName>
</protein>
<organism evidence="1 2">
    <name type="scientific">Culicoidibacter larvae</name>
    <dbReference type="NCBI Taxonomy" id="2579976"/>
    <lineage>
        <taxon>Bacteria</taxon>
        <taxon>Bacillati</taxon>
        <taxon>Bacillota</taxon>
        <taxon>Culicoidibacteria</taxon>
        <taxon>Culicoidibacterales</taxon>
        <taxon>Culicoidibacteraceae</taxon>
        <taxon>Culicoidibacter</taxon>
    </lineage>
</organism>